<proteinExistence type="inferred from homology"/>
<dbReference type="PROSITE" id="PS00061">
    <property type="entry name" value="ADH_SHORT"/>
    <property type="match status" value="1"/>
</dbReference>
<dbReference type="EMBL" id="JBHRXP010000004">
    <property type="protein sequence ID" value="MFC3580502.1"/>
    <property type="molecule type" value="Genomic_DNA"/>
</dbReference>
<evidence type="ECO:0000256" key="3">
    <source>
        <dbReference type="RuleBase" id="RU000363"/>
    </source>
</evidence>
<dbReference type="Proteomes" id="UP001595713">
    <property type="component" value="Unassembled WGS sequence"/>
</dbReference>
<protein>
    <submittedName>
        <fullName evidence="6">SDR family oxidoreductase</fullName>
    </submittedName>
</protein>
<dbReference type="SMART" id="SM00822">
    <property type="entry name" value="PKS_KR"/>
    <property type="match status" value="1"/>
</dbReference>
<dbReference type="SUPFAM" id="SSF51735">
    <property type="entry name" value="NAD(P)-binding Rossmann-fold domains"/>
    <property type="match status" value="1"/>
</dbReference>
<dbReference type="InterPro" id="IPR002347">
    <property type="entry name" value="SDR_fam"/>
</dbReference>
<feature type="domain" description="Ketoreductase" evidence="5">
    <location>
        <begin position="23"/>
        <end position="193"/>
    </location>
</feature>
<keyword evidence="7" id="KW-1185">Reference proteome</keyword>
<name>A0ABV7SUA6_9SPHN</name>
<dbReference type="Gene3D" id="3.40.50.720">
    <property type="entry name" value="NAD(P)-binding Rossmann-like Domain"/>
    <property type="match status" value="1"/>
</dbReference>
<organism evidence="6 7">
    <name type="scientific">Sphingomonas hylomeconis</name>
    <dbReference type="NCBI Taxonomy" id="1395958"/>
    <lineage>
        <taxon>Bacteria</taxon>
        <taxon>Pseudomonadati</taxon>
        <taxon>Pseudomonadota</taxon>
        <taxon>Alphaproteobacteria</taxon>
        <taxon>Sphingomonadales</taxon>
        <taxon>Sphingomonadaceae</taxon>
        <taxon>Sphingomonas</taxon>
    </lineage>
</organism>
<dbReference type="PRINTS" id="PR00080">
    <property type="entry name" value="SDRFAMILY"/>
</dbReference>
<evidence type="ECO:0000259" key="5">
    <source>
        <dbReference type="SMART" id="SM00822"/>
    </source>
</evidence>
<feature type="region of interest" description="Disordered" evidence="4">
    <location>
        <begin position="282"/>
        <end position="305"/>
    </location>
</feature>
<dbReference type="RefSeq" id="WP_261294921.1">
    <property type="nucleotide sequence ID" value="NZ_JANQBK010000011.1"/>
</dbReference>
<dbReference type="PANTHER" id="PTHR44196:SF1">
    <property type="entry name" value="DEHYDROGENASE_REDUCTASE SDR FAMILY MEMBER 7B"/>
    <property type="match status" value="1"/>
</dbReference>
<evidence type="ECO:0000313" key="6">
    <source>
        <dbReference type="EMBL" id="MFC3580502.1"/>
    </source>
</evidence>
<dbReference type="Pfam" id="PF00106">
    <property type="entry name" value="adh_short"/>
    <property type="match status" value="1"/>
</dbReference>
<evidence type="ECO:0000256" key="2">
    <source>
        <dbReference type="ARBA" id="ARBA00023002"/>
    </source>
</evidence>
<dbReference type="InterPro" id="IPR020904">
    <property type="entry name" value="Sc_DH/Rdtase_CS"/>
</dbReference>
<dbReference type="PRINTS" id="PR00081">
    <property type="entry name" value="GDHRDH"/>
</dbReference>
<evidence type="ECO:0000256" key="1">
    <source>
        <dbReference type="ARBA" id="ARBA00006484"/>
    </source>
</evidence>
<dbReference type="InterPro" id="IPR057326">
    <property type="entry name" value="KR_dom"/>
</dbReference>
<comment type="similarity">
    <text evidence="1 3">Belongs to the short-chain dehydrogenases/reductases (SDR) family.</text>
</comment>
<reference evidence="7" key="1">
    <citation type="journal article" date="2019" name="Int. J. Syst. Evol. Microbiol.">
        <title>The Global Catalogue of Microorganisms (GCM) 10K type strain sequencing project: providing services to taxonomists for standard genome sequencing and annotation.</title>
        <authorList>
            <consortium name="The Broad Institute Genomics Platform"/>
            <consortium name="The Broad Institute Genome Sequencing Center for Infectious Disease"/>
            <person name="Wu L."/>
            <person name="Ma J."/>
        </authorList>
    </citation>
    <scope>NUCLEOTIDE SEQUENCE [LARGE SCALE GENOMIC DNA]</scope>
    <source>
        <strain evidence="7">KCTC 42739</strain>
    </source>
</reference>
<keyword evidence="2" id="KW-0560">Oxidoreductase</keyword>
<dbReference type="NCBIfam" id="NF005495">
    <property type="entry name" value="PRK07109.1"/>
    <property type="match status" value="1"/>
</dbReference>
<accession>A0ABV7SUA6</accession>
<evidence type="ECO:0000313" key="7">
    <source>
        <dbReference type="Proteomes" id="UP001595713"/>
    </source>
</evidence>
<evidence type="ECO:0000256" key="4">
    <source>
        <dbReference type="SAM" id="MobiDB-lite"/>
    </source>
</evidence>
<sequence>MRETDRNEPGGLMAVDLKPLADQVLLITGASSGIGLVTARAAARKGASVMLVARGEGALRDAAEALQRDGLNAAYAVADVCSIDALRAAAAATVARFGRIDTWVNCAGVALYAKLVDTPEDEHQQLFQTNYFGMVHGSLVAVEQLRQGGGALVTVGSIAGDIPSPIMGAYAASKHAVKGYTEALRIEINAARLPISVTLIKPSGTDTPIAAHAANHVDGEAQIPPPIYAPELVADAILDAAVRPQLAITVGGMGRLQVLLGQHFPGLLARFGGAMIPILSDPKQPKTTASNLSAPFRDGEETSRNQPGRAVSVYAIARQPATKVALAALLGLGAAALAVRHQSKGEAE</sequence>
<dbReference type="PANTHER" id="PTHR44196">
    <property type="entry name" value="DEHYDROGENASE/REDUCTASE SDR FAMILY MEMBER 7B"/>
    <property type="match status" value="1"/>
</dbReference>
<gene>
    <name evidence="6" type="ORF">ACFONA_10040</name>
</gene>
<dbReference type="InterPro" id="IPR036291">
    <property type="entry name" value="NAD(P)-bd_dom_sf"/>
</dbReference>
<comment type="caution">
    <text evidence="6">The sequence shown here is derived from an EMBL/GenBank/DDBJ whole genome shotgun (WGS) entry which is preliminary data.</text>
</comment>